<dbReference type="Proteomes" id="UP000634805">
    <property type="component" value="Unassembled WGS sequence"/>
</dbReference>
<sequence length="204" mass="23708">MELKSRIVYCKDGLVLFHGLSLKNKMWFTNKIPSAVCTAPTNLNWETLCKWIGTMWDDNPGIITISEFRKEYHKCIITQTRDDSKRKRDIYRGVGKTVYVIMEEIRIEDPSIPLNRSNKIGEFHLNSRNLMPDLKIGWNQTLRVISEDFGLIDTIKIKIPDNLGEKEPLDFSSLGKKDSDKCLLDVGIPLRWPLRLEQNRKKNS</sequence>
<proteinExistence type="predicted"/>
<dbReference type="EMBL" id="CAJHIS010000032">
    <property type="protein sequence ID" value="CAD6494803.1"/>
    <property type="molecule type" value="Genomic_DNA"/>
</dbReference>
<reference evidence="1" key="1">
    <citation type="submission" date="2020-10" db="EMBL/GenBank/DDBJ databases">
        <authorList>
            <person name="Hahn C.J."/>
            <person name="Laso-Perez R."/>
            <person name="Vulcano F."/>
            <person name="Vaziourakis K.-M."/>
            <person name="Stokke R."/>
            <person name="Steen I.H."/>
            <person name="Teske A."/>
            <person name="Boetius A."/>
            <person name="Liebeke M."/>
            <person name="Amann R."/>
            <person name="Knittel K."/>
        </authorList>
    </citation>
    <scope>NUCLEOTIDE SEQUENCE</scope>
    <source>
        <strain evidence="1">Gfbio:e3339647-f889-4370-9287-4fb5cb688e4c:AG392D22_GoMArc1</strain>
    </source>
</reference>
<evidence type="ECO:0000313" key="1">
    <source>
        <dbReference type="EMBL" id="CAD6494803.1"/>
    </source>
</evidence>
<evidence type="ECO:0000313" key="2">
    <source>
        <dbReference type="Proteomes" id="UP000634805"/>
    </source>
</evidence>
<organism evidence="1 2">
    <name type="scientific">Candidatus Argoarchaeum ethanivorans</name>
    <dbReference type="NCBI Taxonomy" id="2608793"/>
    <lineage>
        <taxon>Archaea</taxon>
        <taxon>Methanobacteriati</taxon>
        <taxon>Methanobacteriota</taxon>
        <taxon>Stenosarchaea group</taxon>
        <taxon>Methanomicrobia</taxon>
        <taxon>Methanosarcinales</taxon>
        <taxon>Methanosarcinales incertae sedis</taxon>
        <taxon>GOM Arc I cluster</taxon>
        <taxon>Candidatus Argoarchaeum</taxon>
    </lineage>
</organism>
<dbReference type="AlphaFoldDB" id="A0A811TGD5"/>
<gene>
    <name evidence="1" type="ORF">EMLJLAPB_00960</name>
</gene>
<protein>
    <submittedName>
        <fullName evidence="1">Uncharacterized protein</fullName>
    </submittedName>
</protein>
<comment type="caution">
    <text evidence="1">The sequence shown here is derived from an EMBL/GenBank/DDBJ whole genome shotgun (WGS) entry which is preliminary data.</text>
</comment>
<accession>A0A811TGD5</accession>
<name>A0A811TGD5_9EURY</name>